<dbReference type="Proteomes" id="UP000035642">
    <property type="component" value="Unassembled WGS sequence"/>
</dbReference>
<reference evidence="2" key="1">
    <citation type="submission" date="2012-09" db="EMBL/GenBank/DDBJ databases">
        <authorList>
            <person name="Martin A.A."/>
        </authorList>
    </citation>
    <scope>NUCLEOTIDE SEQUENCE</scope>
</reference>
<sequence>MKRLFSLLALLVLFIVQTDGQYFGGYASYGYGCNTYGGYSPYGVHNPYDSWFSGLREATAKGWGWLTSAFGKK</sequence>
<dbReference type="AlphaFoldDB" id="A0A0K0CZ60"/>
<proteinExistence type="predicted"/>
<name>A0A0K0CZ60_ANGCA</name>
<evidence type="ECO:0000313" key="2">
    <source>
        <dbReference type="Proteomes" id="UP000035642"/>
    </source>
</evidence>
<dbReference type="WBParaSite" id="ACAC_0000298801-mRNA-1">
    <property type="protein sequence ID" value="ACAC_0000298801-mRNA-1"/>
    <property type="gene ID" value="ACAC_0000298801"/>
</dbReference>
<accession>A0A0K0CZ60</accession>
<evidence type="ECO:0000256" key="1">
    <source>
        <dbReference type="SAM" id="SignalP"/>
    </source>
</evidence>
<feature type="chain" id="PRO_5005326633" evidence="1">
    <location>
        <begin position="21"/>
        <end position="73"/>
    </location>
</feature>
<protein>
    <submittedName>
        <fullName evidence="3">Secreted protein</fullName>
    </submittedName>
</protein>
<reference evidence="3" key="2">
    <citation type="submission" date="2017-02" db="UniProtKB">
        <authorList>
            <consortium name="WormBaseParasite"/>
        </authorList>
    </citation>
    <scope>IDENTIFICATION</scope>
</reference>
<keyword evidence="2" id="KW-1185">Reference proteome</keyword>
<evidence type="ECO:0000313" key="3">
    <source>
        <dbReference type="WBParaSite" id="ACAC_0000298801-mRNA-1"/>
    </source>
</evidence>
<organism evidence="2 3">
    <name type="scientific">Angiostrongylus cantonensis</name>
    <name type="common">Rat lungworm</name>
    <dbReference type="NCBI Taxonomy" id="6313"/>
    <lineage>
        <taxon>Eukaryota</taxon>
        <taxon>Metazoa</taxon>
        <taxon>Ecdysozoa</taxon>
        <taxon>Nematoda</taxon>
        <taxon>Chromadorea</taxon>
        <taxon>Rhabditida</taxon>
        <taxon>Rhabditina</taxon>
        <taxon>Rhabditomorpha</taxon>
        <taxon>Strongyloidea</taxon>
        <taxon>Metastrongylidae</taxon>
        <taxon>Angiostrongylus</taxon>
    </lineage>
</organism>
<feature type="signal peptide" evidence="1">
    <location>
        <begin position="1"/>
        <end position="20"/>
    </location>
</feature>
<keyword evidence="1" id="KW-0732">Signal</keyword>